<feature type="domain" description="Retrovirus-related Pol polyprotein from transposon TNT 1-94-like beta-barrel" evidence="10">
    <location>
        <begin position="355"/>
        <end position="429"/>
    </location>
</feature>
<proteinExistence type="predicted"/>
<dbReference type="InterPro" id="IPR054722">
    <property type="entry name" value="PolX-like_BBD"/>
</dbReference>
<dbReference type="Pfam" id="PF07727">
    <property type="entry name" value="RVT_2"/>
    <property type="match status" value="1"/>
</dbReference>
<reference evidence="11" key="1">
    <citation type="submission" date="2019-09" db="EMBL/GenBank/DDBJ databases">
        <title>Draft genome information of white flower Hibiscus syriacus.</title>
        <authorList>
            <person name="Kim Y.-M."/>
        </authorList>
    </citation>
    <scope>NUCLEOTIDE SEQUENCE [LARGE SCALE GENOMIC DNA]</scope>
    <source>
        <strain evidence="11">YM2019G1</strain>
    </source>
</reference>
<dbReference type="Pfam" id="PF22936">
    <property type="entry name" value="Pol_BBD"/>
    <property type="match status" value="1"/>
</dbReference>
<comment type="caution">
    <text evidence="11">The sequence shown here is derived from an EMBL/GenBank/DDBJ whole genome shotgun (WGS) entry which is preliminary data.</text>
</comment>
<dbReference type="EMBL" id="VEPZ02001556">
    <property type="protein sequence ID" value="KAE8668142.1"/>
    <property type="molecule type" value="Genomic_DNA"/>
</dbReference>
<sequence>MENSAFDFNHPLFLHASDAPGFLLVSHQLLGIENYGVWSRSMKIALLAKNKLGFVTGDCRREDFDESLHPQWERCNALVLSWILNTVSKELSAGIVFASSAASVWQDLRERFAKVDGSRSFFLHREIALLNQGDSSISTYFTRLKSLWDEYEALAPISPCDCALSQRTIAHYAQQKLFQFLMGLNDTYTAVRSQILLMKPLPTVNMAYSMLVQEESQRIHSSALSPISEVSALYSTSVGNADKKRFSGVCDYCKVRGHKRENCYRLIGFPANFKFSKKKAGQVALASTRSPFGSHNQTSSESQPDTVSSVPMFTKAQYDQILHLLNKAPSVDTMPAATSNTAGITSATTSLSFNWILDSGATDHMLDFQKLVSPVPCTSASRFVYLPNGQTAPITYTGSFPLDQNNSLKHVLFIPDFAHNHLSVSKLTKELNCTVSFYPDFCILQDLSTGEMKGIVSLNAQFVLLLNNLGYLFHTVLLELLHLLIWLPSSSLAGKSPFELLHVEPKTYTEAIQNLEWIKAMNEEFLALESNNTWSLVPLPSNKTPIGSKWVYRIKYKSNGEVERFKARLVAKGYTQREGVDYVETFSPVAKMVTVRTVLALASIHQWPLFQMDVYNAFLQGDLVEEASRQWNMKLTEVLLLAVQVKECAECRKSMPTSSLLIQIGNLPMTRRSVTGSCVKLGDSLLSWKSKKQNTIARSSAEAEYRSMAMTAAEIVWLTGLLNELGFNNTGPAKLMWSSTKEITLGCSFEGGHVYQKQSRSRSVAECKSQCQLQAFCDSDWATCPMTRRSVTGSCVKLGDSLLSWKSKKQNTIARSSAEAEYRNTLWNHLSGHKVRTRTPSIVLLHSGYFPIDNSCPPRGNCQRIIFSPEKWVEIDNSGMFRPEMLLPIGFPEDVRVIAWAFPSKGKNRETDYDTLWNHLSGHKVDLGLIKRNPICGLGIN</sequence>
<feature type="domain" description="Phenylalanyl-tRNA synthetase" evidence="7">
    <location>
        <begin position="868"/>
        <end position="901"/>
    </location>
</feature>
<keyword evidence="12" id="KW-1185">Reference proteome</keyword>
<evidence type="ECO:0000256" key="3">
    <source>
        <dbReference type="ARBA" id="ARBA00022840"/>
    </source>
</evidence>
<keyword evidence="3" id="KW-0067">ATP-binding</keyword>
<dbReference type="GO" id="GO:0005524">
    <property type="term" value="F:ATP binding"/>
    <property type="evidence" value="ECO:0007669"/>
    <property type="project" value="UniProtKB-KW"/>
</dbReference>
<evidence type="ECO:0000259" key="7">
    <source>
        <dbReference type="Pfam" id="PF01409"/>
    </source>
</evidence>
<dbReference type="CDD" id="cd09272">
    <property type="entry name" value="RNase_HI_RT_Ty1"/>
    <property type="match status" value="2"/>
</dbReference>
<dbReference type="PANTHER" id="PTHR37610:SF78">
    <property type="entry name" value="GAG-POLYPEPTIDE OF LTR COPIA-TYPE-RELATED"/>
    <property type="match status" value="1"/>
</dbReference>
<keyword evidence="1" id="KW-0436">Ligase</keyword>
<dbReference type="Pfam" id="PF14244">
    <property type="entry name" value="Retrotran_gag_3"/>
    <property type="match status" value="1"/>
</dbReference>
<evidence type="ECO:0000313" key="11">
    <source>
        <dbReference type="EMBL" id="KAE8668142.1"/>
    </source>
</evidence>
<feature type="region of interest" description="Disordered" evidence="6">
    <location>
        <begin position="288"/>
        <end position="307"/>
    </location>
</feature>
<keyword evidence="2" id="KW-0547">Nucleotide-binding</keyword>
<dbReference type="GO" id="GO:0000049">
    <property type="term" value="F:tRNA binding"/>
    <property type="evidence" value="ECO:0007669"/>
    <property type="project" value="InterPro"/>
</dbReference>
<dbReference type="AlphaFoldDB" id="A0A6A2X0P5"/>
<evidence type="ECO:0000313" key="12">
    <source>
        <dbReference type="Proteomes" id="UP000436088"/>
    </source>
</evidence>
<dbReference type="InterPro" id="IPR029472">
    <property type="entry name" value="Copia-like_N"/>
</dbReference>
<evidence type="ECO:0000256" key="5">
    <source>
        <dbReference type="ARBA" id="ARBA00023146"/>
    </source>
</evidence>
<protein>
    <recommendedName>
        <fullName evidence="13">Reverse transcriptase Ty1/copia-type domain-containing protein</fullName>
    </recommendedName>
</protein>
<dbReference type="GO" id="GO:0004812">
    <property type="term" value="F:aminoacyl-tRNA ligase activity"/>
    <property type="evidence" value="ECO:0007669"/>
    <property type="project" value="UniProtKB-KW"/>
</dbReference>
<dbReference type="Proteomes" id="UP000436088">
    <property type="component" value="Unassembled WGS sequence"/>
</dbReference>
<evidence type="ECO:0000256" key="1">
    <source>
        <dbReference type="ARBA" id="ARBA00022598"/>
    </source>
</evidence>
<evidence type="ECO:0000256" key="4">
    <source>
        <dbReference type="ARBA" id="ARBA00022917"/>
    </source>
</evidence>
<accession>A0A6A2X0P5</accession>
<name>A0A6A2X0P5_HIBSY</name>
<organism evidence="11 12">
    <name type="scientific">Hibiscus syriacus</name>
    <name type="common">Rose of Sharon</name>
    <dbReference type="NCBI Taxonomy" id="106335"/>
    <lineage>
        <taxon>Eukaryota</taxon>
        <taxon>Viridiplantae</taxon>
        <taxon>Streptophyta</taxon>
        <taxon>Embryophyta</taxon>
        <taxon>Tracheophyta</taxon>
        <taxon>Spermatophyta</taxon>
        <taxon>Magnoliopsida</taxon>
        <taxon>eudicotyledons</taxon>
        <taxon>Gunneridae</taxon>
        <taxon>Pentapetalae</taxon>
        <taxon>rosids</taxon>
        <taxon>malvids</taxon>
        <taxon>Malvales</taxon>
        <taxon>Malvaceae</taxon>
        <taxon>Malvoideae</taxon>
        <taxon>Hibiscus</taxon>
    </lineage>
</organism>
<feature type="domain" description="Retrotransposon Copia-like N-terminal" evidence="9">
    <location>
        <begin position="15"/>
        <end position="59"/>
    </location>
</feature>
<dbReference type="GO" id="GO:0043039">
    <property type="term" value="P:tRNA aminoacylation"/>
    <property type="evidence" value="ECO:0007669"/>
    <property type="project" value="InterPro"/>
</dbReference>
<dbReference type="GO" id="GO:0006412">
    <property type="term" value="P:translation"/>
    <property type="evidence" value="ECO:0007669"/>
    <property type="project" value="UniProtKB-KW"/>
</dbReference>
<keyword evidence="4" id="KW-0648">Protein biosynthesis</keyword>
<dbReference type="InterPro" id="IPR013103">
    <property type="entry name" value="RVT_2"/>
</dbReference>
<dbReference type="InterPro" id="IPR002319">
    <property type="entry name" value="Phenylalanyl-tRNA_Synthase"/>
</dbReference>
<evidence type="ECO:0000256" key="6">
    <source>
        <dbReference type="SAM" id="MobiDB-lite"/>
    </source>
</evidence>
<dbReference type="Pfam" id="PF01409">
    <property type="entry name" value="tRNA-synt_2d"/>
    <property type="match status" value="1"/>
</dbReference>
<evidence type="ECO:0000259" key="9">
    <source>
        <dbReference type="Pfam" id="PF14244"/>
    </source>
</evidence>
<evidence type="ECO:0000259" key="10">
    <source>
        <dbReference type="Pfam" id="PF22936"/>
    </source>
</evidence>
<gene>
    <name evidence="11" type="ORF">F3Y22_tig00112344pilonHSYRG00066</name>
</gene>
<evidence type="ECO:0000259" key="8">
    <source>
        <dbReference type="Pfam" id="PF07727"/>
    </source>
</evidence>
<dbReference type="Gene3D" id="3.30.930.10">
    <property type="entry name" value="Bira Bifunctional Protein, Domain 2"/>
    <property type="match status" value="1"/>
</dbReference>
<evidence type="ECO:0008006" key="13">
    <source>
        <dbReference type="Google" id="ProtNLM"/>
    </source>
</evidence>
<keyword evidence="5" id="KW-0030">Aminoacyl-tRNA synthetase</keyword>
<evidence type="ECO:0000256" key="2">
    <source>
        <dbReference type="ARBA" id="ARBA00022741"/>
    </source>
</evidence>
<dbReference type="PANTHER" id="PTHR37610">
    <property type="entry name" value="CCHC-TYPE DOMAIN-CONTAINING PROTEIN"/>
    <property type="match status" value="1"/>
</dbReference>
<dbReference type="InterPro" id="IPR045864">
    <property type="entry name" value="aa-tRNA-synth_II/BPL/LPL"/>
</dbReference>
<feature type="domain" description="Reverse transcriptase Ty1/copia-type" evidence="8">
    <location>
        <begin position="531"/>
        <end position="626"/>
    </location>
</feature>